<dbReference type="GO" id="GO:0004803">
    <property type="term" value="F:transposase activity"/>
    <property type="evidence" value="ECO:0007669"/>
    <property type="project" value="InterPro"/>
</dbReference>
<evidence type="ECO:0000313" key="2">
    <source>
        <dbReference type="EMBL" id="KYG78045.1"/>
    </source>
</evidence>
<dbReference type="EMBL" id="LRPC01000001">
    <property type="protein sequence ID" value="KYG78045.1"/>
    <property type="molecule type" value="Genomic_DNA"/>
</dbReference>
<comment type="caution">
    <text evidence="2">The sequence shown here is derived from an EMBL/GenBank/DDBJ whole genome shotgun (WGS) entry which is preliminary data.</text>
</comment>
<dbReference type="AlphaFoldDB" id="A0A150XH70"/>
<gene>
    <name evidence="2" type="ORF">AWW68_04560</name>
</gene>
<evidence type="ECO:0000313" key="3">
    <source>
        <dbReference type="Proteomes" id="UP000075606"/>
    </source>
</evidence>
<dbReference type="InterPro" id="IPR036515">
    <property type="entry name" value="Transposase_17_sf"/>
</dbReference>
<dbReference type="GO" id="GO:0003677">
    <property type="term" value="F:DNA binding"/>
    <property type="evidence" value="ECO:0007669"/>
    <property type="project" value="InterPro"/>
</dbReference>
<evidence type="ECO:0000259" key="1">
    <source>
        <dbReference type="SMART" id="SM01321"/>
    </source>
</evidence>
<feature type="domain" description="Transposase IS200-like" evidence="1">
    <location>
        <begin position="2"/>
        <end position="133"/>
    </location>
</feature>
<dbReference type="SMART" id="SM01321">
    <property type="entry name" value="Y1_Tnp"/>
    <property type="match status" value="1"/>
</dbReference>
<dbReference type="GO" id="GO:0006313">
    <property type="term" value="P:DNA transposition"/>
    <property type="evidence" value="ECO:0007669"/>
    <property type="project" value="InterPro"/>
</dbReference>
<protein>
    <recommendedName>
        <fullName evidence="1">Transposase IS200-like domain-containing protein</fullName>
    </recommendedName>
</protein>
<organism evidence="2 3">
    <name type="scientific">Roseivirga spongicola</name>
    <dbReference type="NCBI Taxonomy" id="333140"/>
    <lineage>
        <taxon>Bacteria</taxon>
        <taxon>Pseudomonadati</taxon>
        <taxon>Bacteroidota</taxon>
        <taxon>Cytophagia</taxon>
        <taxon>Cytophagales</taxon>
        <taxon>Roseivirgaceae</taxon>
        <taxon>Roseivirga</taxon>
    </lineage>
</organism>
<dbReference type="OrthoDB" id="9788881at2"/>
<keyword evidence="3" id="KW-1185">Reference proteome</keyword>
<dbReference type="SUPFAM" id="SSF143422">
    <property type="entry name" value="Transposase IS200-like"/>
    <property type="match status" value="1"/>
</dbReference>
<dbReference type="PANTHER" id="PTHR34322">
    <property type="entry name" value="TRANSPOSASE, Y1_TNP DOMAIN-CONTAINING"/>
    <property type="match status" value="1"/>
</dbReference>
<proteinExistence type="predicted"/>
<reference evidence="2 3" key="1">
    <citation type="submission" date="2016-01" db="EMBL/GenBank/DDBJ databases">
        <title>Genome sequencing of Roseivirga spongicola UST030701-084.</title>
        <authorList>
            <person name="Selvaratnam C."/>
            <person name="Thevarajoo S."/>
            <person name="Goh K.M."/>
            <person name="Ee R."/>
            <person name="Chan K.-G."/>
            <person name="Chong C.S."/>
        </authorList>
    </citation>
    <scope>NUCLEOTIDE SEQUENCE [LARGE SCALE GENOMIC DNA]</scope>
    <source>
        <strain evidence="2 3">UST030701-084</strain>
    </source>
</reference>
<dbReference type="RefSeq" id="WP_068217074.1">
    <property type="nucleotide sequence ID" value="NZ_CP139724.1"/>
</dbReference>
<dbReference type="InterPro" id="IPR002686">
    <property type="entry name" value="Transposase_17"/>
</dbReference>
<dbReference type="PANTHER" id="PTHR34322:SF2">
    <property type="entry name" value="TRANSPOSASE IS200-LIKE DOMAIN-CONTAINING PROTEIN"/>
    <property type="match status" value="1"/>
</dbReference>
<dbReference type="Proteomes" id="UP000075606">
    <property type="component" value="Unassembled WGS sequence"/>
</dbReference>
<sequence>MQTEKLYHIYNHANGSENLFRETENYLYFLRQWDKYISPIAETLAYCLMPNHFHCLVLIKKQEEIEATFGKFETFQKLEYLLSKQFANFFSSYTQAYNKRYNRKGSLFAPNFKKKEITSNDYITKVIAYIHTNPIHHRFTQDLRKWSFTSYSSMLSTNSTKLARTMVLDWFGGKKPFEDFHQAYINTIPGEEMNI</sequence>
<dbReference type="Gene3D" id="3.30.70.1290">
    <property type="entry name" value="Transposase IS200-like"/>
    <property type="match status" value="1"/>
</dbReference>
<name>A0A150XH70_9BACT</name>
<accession>A0A150XH70</accession>
<dbReference type="STRING" id="333140.AWW68_04560"/>